<evidence type="ECO:0000256" key="3">
    <source>
        <dbReference type="ARBA" id="ARBA00022989"/>
    </source>
</evidence>
<feature type="transmembrane region" description="Helical" evidence="5">
    <location>
        <begin position="148"/>
        <end position="168"/>
    </location>
</feature>
<dbReference type="InterPro" id="IPR004853">
    <property type="entry name" value="Sugar_P_trans_dom"/>
</dbReference>
<evidence type="ECO:0000313" key="7">
    <source>
        <dbReference type="EMBL" id="ACI87874.1"/>
    </source>
</evidence>
<evidence type="ECO:0000256" key="4">
    <source>
        <dbReference type="ARBA" id="ARBA00023136"/>
    </source>
</evidence>
<evidence type="ECO:0000259" key="6">
    <source>
        <dbReference type="Pfam" id="PF03151"/>
    </source>
</evidence>
<name>B6UKX9_ANTLO</name>
<feature type="transmembrane region" description="Helical" evidence="5">
    <location>
        <begin position="223"/>
        <end position="245"/>
    </location>
</feature>
<organism evidence="7">
    <name type="scientific">Antonospora locustae</name>
    <name type="common">Microsporidian parasite</name>
    <name type="synonym">Nosema locustae</name>
    <dbReference type="NCBI Taxonomy" id="278021"/>
    <lineage>
        <taxon>Eukaryota</taxon>
        <taxon>Fungi</taxon>
        <taxon>Fungi incertae sedis</taxon>
        <taxon>Microsporidia</taxon>
        <taxon>Antonospora</taxon>
    </lineage>
</organism>
<feature type="transmembrane region" description="Helical" evidence="5">
    <location>
        <begin position="123"/>
        <end position="142"/>
    </location>
</feature>
<evidence type="ECO:0000256" key="1">
    <source>
        <dbReference type="ARBA" id="ARBA00004141"/>
    </source>
</evidence>
<feature type="transmembrane region" description="Helical" evidence="5">
    <location>
        <begin position="189"/>
        <end position="211"/>
    </location>
</feature>
<keyword evidence="3 5" id="KW-1133">Transmembrane helix</keyword>
<proteinExistence type="predicted"/>
<feature type="transmembrane region" description="Helical" evidence="5">
    <location>
        <begin position="39"/>
        <end position="58"/>
    </location>
</feature>
<feature type="transmembrane region" description="Helical" evidence="5">
    <location>
        <begin position="7"/>
        <end position="27"/>
    </location>
</feature>
<dbReference type="GO" id="GO:0016020">
    <property type="term" value="C:membrane"/>
    <property type="evidence" value="ECO:0007669"/>
    <property type="project" value="UniProtKB-SubCell"/>
</dbReference>
<feature type="transmembrane region" description="Helical" evidence="5">
    <location>
        <begin position="70"/>
        <end position="89"/>
    </location>
</feature>
<dbReference type="PANTHER" id="PTHR11132">
    <property type="entry name" value="SOLUTE CARRIER FAMILY 35"/>
    <property type="match status" value="1"/>
</dbReference>
<feature type="transmembrane region" description="Helical" evidence="5">
    <location>
        <begin position="283"/>
        <end position="300"/>
    </location>
</feature>
<evidence type="ECO:0000256" key="5">
    <source>
        <dbReference type="SAM" id="Phobius"/>
    </source>
</evidence>
<protein>
    <submittedName>
        <fullName evidence="7">Triose phosphate transporter</fullName>
    </submittedName>
</protein>
<dbReference type="InterPro" id="IPR050186">
    <property type="entry name" value="TPT_transporter"/>
</dbReference>
<keyword evidence="2 5" id="KW-0812">Transmembrane</keyword>
<reference evidence="7" key="1">
    <citation type="journal article" date="2008" name="Curr. Biol.">
        <title>Microsporidia evolved from ancestral sexual fungi.</title>
        <authorList>
            <person name="Lee S.C."/>
            <person name="Corradi N."/>
            <person name="Byrnes E.J.III."/>
            <person name="Torres-Martinez S."/>
            <person name="Dietrich F.S."/>
            <person name="Keeling P.J."/>
            <person name="Heitman J."/>
        </authorList>
    </citation>
    <scope>NUCLEOTIDE SEQUENCE</scope>
</reference>
<gene>
    <name evidence="7" type="primary">TPT</name>
</gene>
<dbReference type="AlphaFoldDB" id="B6UKX9"/>
<feature type="transmembrane region" description="Helical" evidence="5">
    <location>
        <begin position="95"/>
        <end position="116"/>
    </location>
</feature>
<dbReference type="Pfam" id="PF03151">
    <property type="entry name" value="TPT"/>
    <property type="match status" value="1"/>
</dbReference>
<feature type="transmembrane region" description="Helical" evidence="5">
    <location>
        <begin position="252"/>
        <end position="271"/>
    </location>
</feature>
<dbReference type="EMBL" id="FJ008720">
    <property type="protein sequence ID" value="ACI87874.1"/>
    <property type="molecule type" value="Genomic_DNA"/>
</dbReference>
<sequence length="320" mass="35472">MKRLKIAAYTLTYYATSLMLGFFSSYFLNEKAYNFRYPLFTSGCQNMIHFILATLVLAVRKRNVLYRPNLHSLPCAVIAAIDIGVSSYALRNISLAFYTMVKSSAPVFILLCGFALGIEKLSFFLFFLMFTIGGGVFLTSMVDTCFDMYGFGLVSIASFMAGLRWALVQYLIHKKCVRSAGVTVTIQELCLPISILLLLCSCGMEGIPTIVRSEFLVNAQKSMFNAVFIILSGCLSFSLILAEFALVDQASVIYLSMSGIVKELIIIIYSVMRNTISLSRVNVAGLFISIAGIIIFNLTITKRIVNEGDKDLEAAEQQMI</sequence>
<accession>B6UKX9</accession>
<comment type="subcellular location">
    <subcellularLocation>
        <location evidence="1">Membrane</location>
        <topology evidence="1">Multi-pass membrane protein</topology>
    </subcellularLocation>
</comment>
<keyword evidence="4 5" id="KW-0472">Membrane</keyword>
<feature type="domain" description="Sugar phosphate transporter" evidence="6">
    <location>
        <begin position="5"/>
        <end position="297"/>
    </location>
</feature>
<evidence type="ECO:0000256" key="2">
    <source>
        <dbReference type="ARBA" id="ARBA00022692"/>
    </source>
</evidence>